<evidence type="ECO:0000256" key="4">
    <source>
        <dbReference type="ARBA" id="ARBA00022824"/>
    </source>
</evidence>
<evidence type="ECO:0000256" key="2">
    <source>
        <dbReference type="ARBA" id="ARBA00005512"/>
    </source>
</evidence>
<feature type="transmembrane region" description="Helical" evidence="7">
    <location>
        <begin position="139"/>
        <end position="160"/>
    </location>
</feature>
<proteinExistence type="inferred from homology"/>
<evidence type="ECO:0000313" key="10">
    <source>
        <dbReference type="EMBL" id="GEO09780.1"/>
    </source>
</evidence>
<keyword evidence="3 7" id="KW-0812">Transmembrane</keyword>
<dbReference type="PANTHER" id="PTHR14463">
    <property type="entry name" value="LIPASE MATURATION FACTOR"/>
    <property type="match status" value="1"/>
</dbReference>
<dbReference type="Proteomes" id="UP000321513">
    <property type="component" value="Unassembled WGS sequence"/>
</dbReference>
<evidence type="ECO:0000256" key="7">
    <source>
        <dbReference type="SAM" id="Phobius"/>
    </source>
</evidence>
<keyword evidence="5 7" id="KW-1133">Transmembrane helix</keyword>
<keyword evidence="4" id="KW-0256">Endoplasmic reticulum</keyword>
<dbReference type="EMBL" id="BJYT01000007">
    <property type="protein sequence ID" value="GEO09780.1"/>
    <property type="molecule type" value="Genomic_DNA"/>
</dbReference>
<feature type="domain" description="Lipase maturation factor 1/2 N-terminal" evidence="8">
    <location>
        <begin position="138"/>
        <end position="297"/>
    </location>
</feature>
<dbReference type="InterPro" id="IPR057434">
    <property type="entry name" value="LMF1/2_N"/>
</dbReference>
<evidence type="ECO:0000259" key="9">
    <source>
        <dbReference type="Pfam" id="PF25179"/>
    </source>
</evidence>
<dbReference type="Pfam" id="PF25179">
    <property type="entry name" value="LMF1_C"/>
    <property type="match status" value="1"/>
</dbReference>
<evidence type="ECO:0000313" key="11">
    <source>
        <dbReference type="Proteomes" id="UP000321513"/>
    </source>
</evidence>
<dbReference type="InterPro" id="IPR009613">
    <property type="entry name" value="LMF"/>
</dbReference>
<reference evidence="10 11" key="1">
    <citation type="submission" date="2019-07" db="EMBL/GenBank/DDBJ databases">
        <title>Whole genome shotgun sequence of Segetibacter aerophilus NBRC 106135.</title>
        <authorList>
            <person name="Hosoyama A."/>
            <person name="Uohara A."/>
            <person name="Ohji S."/>
            <person name="Ichikawa N."/>
        </authorList>
    </citation>
    <scope>NUCLEOTIDE SEQUENCE [LARGE SCALE GENOMIC DNA]</scope>
    <source>
        <strain evidence="10 11">NBRC 106135</strain>
    </source>
</reference>
<dbReference type="AlphaFoldDB" id="A0A512BCS9"/>
<comment type="subcellular location">
    <subcellularLocation>
        <location evidence="1">Endoplasmic reticulum membrane</location>
        <topology evidence="1">Multi-pass membrane protein</topology>
    </subcellularLocation>
</comment>
<feature type="transmembrane region" description="Helical" evidence="7">
    <location>
        <begin position="96"/>
        <end position="127"/>
    </location>
</feature>
<sequence length="461" mass="51594">MEAIDKTEEESEEAISAQVVAPTYWLTRFVILRLLGFIYAIAFAVAINQVVPLIGAGGLTPVGIYLERISAALGGDAAGFMRLPSLFWFGHSDTALLIVAWIGFVLSLVVVAGYANALIMVVLWILYMSFNHVGQEWYGYGWEIQLTETGFLAIFLCPLLDMRPFPRYAPPFQIIVLFRWLIFRIMMGAGLIKLRGDVAWRNATALQYHFETQPIPGPLSRFFHFLPRAGLKIGVWFNHIAEVVAPLFVFWPRIARHIAGVVIVVFQLTIILSGNLSFLNWLTIVPALACFDDGFWSKVLPKGLVRRAERAGQIGEESKPMGATAWVVTVVIAVLSLQPAINMLSPGQVMNTSFEPFDLVNTYGAFGTVGQERLNVVFEGTDDNDTTDNANWKPYIYKGLPVLLDKRPPQIAPYQLRLDWQMWFASMAAPSDYPWTYNLVWKLLHNDKGTLSLFAGNPFPG</sequence>
<feature type="domain" description="Lipase maturation factor 1/2 C-terminal" evidence="9">
    <location>
        <begin position="359"/>
        <end position="460"/>
    </location>
</feature>
<evidence type="ECO:0000256" key="1">
    <source>
        <dbReference type="ARBA" id="ARBA00004477"/>
    </source>
</evidence>
<name>A0A512BCS9_9BACT</name>
<dbReference type="GO" id="GO:0051604">
    <property type="term" value="P:protein maturation"/>
    <property type="evidence" value="ECO:0007669"/>
    <property type="project" value="InterPro"/>
</dbReference>
<keyword evidence="6 7" id="KW-0472">Membrane</keyword>
<feature type="transmembrane region" description="Helical" evidence="7">
    <location>
        <begin position="258"/>
        <end position="278"/>
    </location>
</feature>
<keyword evidence="11" id="KW-1185">Reference proteome</keyword>
<dbReference type="Pfam" id="PF06762">
    <property type="entry name" value="LMF1"/>
    <property type="match status" value="1"/>
</dbReference>
<organism evidence="10 11">
    <name type="scientific">Segetibacter aerophilus</name>
    <dbReference type="NCBI Taxonomy" id="670293"/>
    <lineage>
        <taxon>Bacteria</taxon>
        <taxon>Pseudomonadati</taxon>
        <taxon>Bacteroidota</taxon>
        <taxon>Chitinophagia</taxon>
        <taxon>Chitinophagales</taxon>
        <taxon>Chitinophagaceae</taxon>
        <taxon>Segetibacter</taxon>
    </lineage>
</organism>
<feature type="transmembrane region" description="Helical" evidence="7">
    <location>
        <begin position="34"/>
        <end position="57"/>
    </location>
</feature>
<evidence type="ECO:0000256" key="5">
    <source>
        <dbReference type="ARBA" id="ARBA00022989"/>
    </source>
</evidence>
<dbReference type="RefSeq" id="WP_246113218.1">
    <property type="nucleotide sequence ID" value="NZ_BJYT01000007.1"/>
</dbReference>
<dbReference type="InterPro" id="IPR057433">
    <property type="entry name" value="LMF1/2_C"/>
</dbReference>
<evidence type="ECO:0000256" key="3">
    <source>
        <dbReference type="ARBA" id="ARBA00022692"/>
    </source>
</evidence>
<evidence type="ECO:0000259" key="8">
    <source>
        <dbReference type="Pfam" id="PF06762"/>
    </source>
</evidence>
<evidence type="ECO:0000256" key="6">
    <source>
        <dbReference type="ARBA" id="ARBA00023136"/>
    </source>
</evidence>
<gene>
    <name evidence="10" type="ORF">SAE01_22760</name>
</gene>
<dbReference type="PANTHER" id="PTHR14463:SF10">
    <property type="entry name" value="LIPASE MATURATION FACTOR 1"/>
    <property type="match status" value="1"/>
</dbReference>
<feature type="transmembrane region" description="Helical" evidence="7">
    <location>
        <begin position="172"/>
        <end position="192"/>
    </location>
</feature>
<protein>
    <submittedName>
        <fullName evidence="10">Membrane protein</fullName>
    </submittedName>
</protein>
<feature type="transmembrane region" description="Helical" evidence="7">
    <location>
        <begin position="323"/>
        <end position="341"/>
    </location>
</feature>
<accession>A0A512BCS9</accession>
<comment type="similarity">
    <text evidence="2">Belongs to the lipase maturation factor family.</text>
</comment>
<comment type="caution">
    <text evidence="10">The sequence shown here is derived from an EMBL/GenBank/DDBJ whole genome shotgun (WGS) entry which is preliminary data.</text>
</comment>